<feature type="chain" id="PRO_5005252011" description="Ice-binding protein C-terminal domain-containing protein" evidence="2">
    <location>
        <begin position="24"/>
        <end position="252"/>
    </location>
</feature>
<protein>
    <recommendedName>
        <fullName evidence="3">Ice-binding protein C-terminal domain-containing protein</fullName>
    </recommendedName>
</protein>
<keyword evidence="1" id="KW-0812">Transmembrane</keyword>
<comment type="caution">
    <text evidence="4">The sequence shown here is derived from an EMBL/GenBank/DDBJ whole genome shotgun (WGS) entry which is preliminary data.</text>
</comment>
<evidence type="ECO:0000313" key="5">
    <source>
        <dbReference type="Proteomes" id="UP000036426"/>
    </source>
</evidence>
<keyword evidence="5" id="KW-1185">Reference proteome</keyword>
<feature type="transmembrane region" description="Helical" evidence="1">
    <location>
        <begin position="224"/>
        <end position="245"/>
    </location>
</feature>
<name>A0A0J1GQK0_9GAMM</name>
<evidence type="ECO:0000256" key="2">
    <source>
        <dbReference type="SAM" id="SignalP"/>
    </source>
</evidence>
<gene>
    <name evidence="4" type="ORF">ABT58_06655</name>
</gene>
<evidence type="ECO:0000259" key="3">
    <source>
        <dbReference type="Pfam" id="PF07589"/>
    </source>
</evidence>
<organism evidence="4 5">
    <name type="scientific">Photobacterium aphoticum</name>
    <dbReference type="NCBI Taxonomy" id="754436"/>
    <lineage>
        <taxon>Bacteria</taxon>
        <taxon>Pseudomonadati</taxon>
        <taxon>Pseudomonadota</taxon>
        <taxon>Gammaproteobacteria</taxon>
        <taxon>Vibrionales</taxon>
        <taxon>Vibrionaceae</taxon>
        <taxon>Photobacterium</taxon>
    </lineage>
</organism>
<proteinExistence type="predicted"/>
<dbReference type="InterPro" id="IPR013424">
    <property type="entry name" value="Ice-binding_C"/>
</dbReference>
<dbReference type="Proteomes" id="UP000036426">
    <property type="component" value="Unassembled WGS sequence"/>
</dbReference>
<dbReference type="NCBIfam" id="TIGR02595">
    <property type="entry name" value="PEP_CTERM"/>
    <property type="match status" value="1"/>
</dbReference>
<keyword evidence="1" id="KW-0472">Membrane</keyword>
<feature type="signal peptide" evidence="2">
    <location>
        <begin position="1"/>
        <end position="23"/>
    </location>
</feature>
<dbReference type="Pfam" id="PF07589">
    <property type="entry name" value="PEP-CTERM"/>
    <property type="match status" value="1"/>
</dbReference>
<dbReference type="PATRIC" id="fig|754436.4.peg.1423"/>
<evidence type="ECO:0000256" key="1">
    <source>
        <dbReference type="SAM" id="Phobius"/>
    </source>
</evidence>
<dbReference type="RefSeq" id="WP_047873508.1">
    <property type="nucleotide sequence ID" value="NZ_BMYC01000001.1"/>
</dbReference>
<dbReference type="EMBL" id="LDOV01000010">
    <property type="protein sequence ID" value="KLV02053.1"/>
    <property type="molecule type" value="Genomic_DNA"/>
</dbReference>
<reference evidence="4 5" key="1">
    <citation type="submission" date="2015-05" db="EMBL/GenBank/DDBJ databases">
        <title>Photobacterium galathea sp. nov.</title>
        <authorList>
            <person name="Machado H."/>
            <person name="Gram L."/>
        </authorList>
    </citation>
    <scope>NUCLEOTIDE SEQUENCE [LARGE SCALE GENOMIC DNA]</scope>
    <source>
        <strain evidence="4 5">DSM 25995</strain>
    </source>
</reference>
<feature type="domain" description="Ice-binding protein C-terminal" evidence="3">
    <location>
        <begin position="225"/>
        <end position="248"/>
    </location>
</feature>
<sequence length="252" mass="27457">MMKQIALAALCVGSFAFTSTSQAAVMYDVINATSKNCNGGPHGLWTNKHKFSKGTCGQYFNIQKGTFTFYNDHSDESMWTANLSMQAKNPIGDLAEVNMDFHSFSHKEAYKRGGGGRDNTANDLNTAPTPGNGDIDFFTGIGPDSYIKVTKINGKEKMFDALSLFGSKNGKPLVFQFGDGASDKRDNKKLPLQFGGAAWLLPFVGAKGHQHWDLNLHFVNPTVFSVPAPSSLGFLGLGALALAYWRRRQTQA</sequence>
<accession>A0A0J1GQK0</accession>
<keyword evidence="2" id="KW-0732">Signal</keyword>
<dbReference type="AlphaFoldDB" id="A0A0J1GQK0"/>
<keyword evidence="1" id="KW-1133">Transmembrane helix</keyword>
<evidence type="ECO:0000313" key="4">
    <source>
        <dbReference type="EMBL" id="KLV02053.1"/>
    </source>
</evidence>